<proteinExistence type="predicted"/>
<dbReference type="RefSeq" id="WP_188966661.1">
    <property type="nucleotide sequence ID" value="NZ_BMKW01000004.1"/>
</dbReference>
<dbReference type="AlphaFoldDB" id="A0A917NLT1"/>
<gene>
    <name evidence="1" type="ORF">GCM10011320_17430</name>
</gene>
<organism evidence="1 2">
    <name type="scientific">Neoroseomonas lacus</name>
    <dbReference type="NCBI Taxonomy" id="287609"/>
    <lineage>
        <taxon>Bacteria</taxon>
        <taxon>Pseudomonadati</taxon>
        <taxon>Pseudomonadota</taxon>
        <taxon>Alphaproteobacteria</taxon>
        <taxon>Acetobacterales</taxon>
        <taxon>Acetobacteraceae</taxon>
        <taxon>Neoroseomonas</taxon>
    </lineage>
</organism>
<dbReference type="EMBL" id="BMKW01000004">
    <property type="protein sequence ID" value="GGJ10862.1"/>
    <property type="molecule type" value="Genomic_DNA"/>
</dbReference>
<reference evidence="1" key="2">
    <citation type="submission" date="2020-09" db="EMBL/GenBank/DDBJ databases">
        <authorList>
            <person name="Sun Q."/>
            <person name="Zhou Y."/>
        </authorList>
    </citation>
    <scope>NUCLEOTIDE SEQUENCE</scope>
    <source>
        <strain evidence="1">CGMCC 1.3617</strain>
    </source>
</reference>
<keyword evidence="2" id="KW-1185">Reference proteome</keyword>
<reference evidence="1" key="1">
    <citation type="journal article" date="2014" name="Int. J. Syst. Evol. Microbiol.">
        <title>Complete genome sequence of Corynebacterium casei LMG S-19264T (=DSM 44701T), isolated from a smear-ripened cheese.</title>
        <authorList>
            <consortium name="US DOE Joint Genome Institute (JGI-PGF)"/>
            <person name="Walter F."/>
            <person name="Albersmeier A."/>
            <person name="Kalinowski J."/>
            <person name="Ruckert C."/>
        </authorList>
    </citation>
    <scope>NUCLEOTIDE SEQUENCE</scope>
    <source>
        <strain evidence="1">CGMCC 1.3617</strain>
    </source>
</reference>
<accession>A0A917NLT1</accession>
<evidence type="ECO:0000313" key="1">
    <source>
        <dbReference type="EMBL" id="GGJ10862.1"/>
    </source>
</evidence>
<evidence type="ECO:0000313" key="2">
    <source>
        <dbReference type="Proteomes" id="UP000661507"/>
    </source>
</evidence>
<comment type="caution">
    <text evidence="1">The sequence shown here is derived from an EMBL/GenBank/DDBJ whole genome shotgun (WGS) entry which is preliminary data.</text>
</comment>
<dbReference type="Proteomes" id="UP000661507">
    <property type="component" value="Unassembled WGS sequence"/>
</dbReference>
<protein>
    <submittedName>
        <fullName evidence="1">Uncharacterized protein</fullName>
    </submittedName>
</protein>
<sequence>MTLSTEDEAAHDAELALAPVVAVMKETTRRRIAALPPADRTPLLAQAYALFVLSDLAKAHQETGSPVADWLDGEHITEAFAGIELLAKHGRLAPAEFLMPDELRGDFRSVVDEIRKIAVMGRFAMEQGRKAGSDANAKKAHAKHSARDAIMREACSALPAGASDKDRMAAAWQALKARWPEWWPAFSSREDEPSDVDLECALPKLTQFRAIVRMKPPG</sequence>
<name>A0A917NLT1_9PROT</name>